<comment type="caution">
    <text evidence="1">The sequence shown here is derived from an EMBL/GenBank/DDBJ whole genome shotgun (WGS) entry which is preliminary data.</text>
</comment>
<proteinExistence type="predicted"/>
<keyword evidence="2" id="KW-1185">Reference proteome</keyword>
<reference evidence="1" key="1">
    <citation type="submission" date="2021-04" db="EMBL/GenBank/DDBJ databases">
        <title>Genome based classification of Actinospica acidithermotolerans sp. nov., an actinobacterium isolated from an Indonesian hot spring.</title>
        <authorList>
            <person name="Kusuma A.B."/>
            <person name="Putra K.E."/>
            <person name="Nafisah S."/>
            <person name="Loh J."/>
            <person name="Nouioui I."/>
            <person name="Goodfellow M."/>
        </authorList>
    </citation>
    <scope>NUCLEOTIDE SEQUENCE</scope>
    <source>
        <strain evidence="1">DSM 45618</strain>
    </source>
</reference>
<sequence>MSGKSHAQCRPAIPAHERQIFQFGALSFDVEEAHRLLRETPRLACRLPVDAWARLYGLDDNPASLIAPAPNFDRAYAMRTDLSRPVILALLATDDGIGNPILIDGCHRLYKAYRERVPDLPAFQLTISETRAIRIL</sequence>
<organism evidence="1 2">
    <name type="scientific">Actinocrinis puniceicyclus</name>
    <dbReference type="NCBI Taxonomy" id="977794"/>
    <lineage>
        <taxon>Bacteria</taxon>
        <taxon>Bacillati</taxon>
        <taxon>Actinomycetota</taxon>
        <taxon>Actinomycetes</taxon>
        <taxon>Catenulisporales</taxon>
        <taxon>Actinospicaceae</taxon>
        <taxon>Actinocrinis</taxon>
    </lineage>
</organism>
<gene>
    <name evidence="1" type="ORF">KGA66_27475</name>
</gene>
<name>A0A8J7WQV3_9ACTN</name>
<dbReference type="AlphaFoldDB" id="A0A8J7WQV3"/>
<evidence type="ECO:0000313" key="1">
    <source>
        <dbReference type="EMBL" id="MBS2966808.1"/>
    </source>
</evidence>
<dbReference type="Proteomes" id="UP000677913">
    <property type="component" value="Unassembled WGS sequence"/>
</dbReference>
<protein>
    <submittedName>
        <fullName evidence="1">Uncharacterized protein</fullName>
    </submittedName>
</protein>
<evidence type="ECO:0000313" key="2">
    <source>
        <dbReference type="Proteomes" id="UP000677913"/>
    </source>
</evidence>
<dbReference type="RefSeq" id="WP_211472239.1">
    <property type="nucleotide sequence ID" value="NZ_JAGSXH010000199.1"/>
</dbReference>
<accession>A0A8J7WQV3</accession>
<dbReference type="EMBL" id="JAGSXH010000199">
    <property type="protein sequence ID" value="MBS2966808.1"/>
    <property type="molecule type" value="Genomic_DNA"/>
</dbReference>